<evidence type="ECO:0000256" key="1">
    <source>
        <dbReference type="SAM" id="MobiDB-lite"/>
    </source>
</evidence>
<reference evidence="3" key="1">
    <citation type="submission" date="2017-07" db="EMBL/GenBank/DDBJ databases">
        <title>Taro Niue Genome Assembly and Annotation.</title>
        <authorList>
            <person name="Atibalentja N."/>
            <person name="Keating K."/>
            <person name="Fields C.J."/>
        </authorList>
    </citation>
    <scope>NUCLEOTIDE SEQUENCE</scope>
    <source>
        <strain evidence="3">Niue_2</strain>
        <tissue evidence="3">Leaf</tissue>
    </source>
</reference>
<dbReference type="Pfam" id="PF09668">
    <property type="entry name" value="Asp_protease"/>
    <property type="match status" value="1"/>
</dbReference>
<dbReference type="EMBL" id="NMUH01001498">
    <property type="protein sequence ID" value="MQL92900.1"/>
    <property type="molecule type" value="Genomic_DNA"/>
</dbReference>
<dbReference type="AlphaFoldDB" id="A0A843VGU4"/>
<dbReference type="Proteomes" id="UP000652761">
    <property type="component" value="Unassembled WGS sequence"/>
</dbReference>
<organism evidence="3 4">
    <name type="scientific">Colocasia esculenta</name>
    <name type="common">Wild taro</name>
    <name type="synonym">Arum esculentum</name>
    <dbReference type="NCBI Taxonomy" id="4460"/>
    <lineage>
        <taxon>Eukaryota</taxon>
        <taxon>Viridiplantae</taxon>
        <taxon>Streptophyta</taxon>
        <taxon>Embryophyta</taxon>
        <taxon>Tracheophyta</taxon>
        <taxon>Spermatophyta</taxon>
        <taxon>Magnoliopsida</taxon>
        <taxon>Liliopsida</taxon>
        <taxon>Araceae</taxon>
        <taxon>Aroideae</taxon>
        <taxon>Colocasieae</taxon>
        <taxon>Colocasia</taxon>
    </lineage>
</organism>
<dbReference type="GO" id="GO:0004190">
    <property type="term" value="F:aspartic-type endopeptidase activity"/>
    <property type="evidence" value="ECO:0007669"/>
    <property type="project" value="InterPro"/>
</dbReference>
<evidence type="ECO:0000313" key="4">
    <source>
        <dbReference type="Proteomes" id="UP000652761"/>
    </source>
</evidence>
<evidence type="ECO:0000313" key="3">
    <source>
        <dbReference type="EMBL" id="MQL92900.1"/>
    </source>
</evidence>
<dbReference type="GO" id="GO:0006508">
    <property type="term" value="P:proteolysis"/>
    <property type="evidence" value="ECO:0007669"/>
    <property type="project" value="InterPro"/>
</dbReference>
<name>A0A843VGU4_COLES</name>
<dbReference type="Gene3D" id="2.40.70.10">
    <property type="entry name" value="Acid Proteases"/>
    <property type="match status" value="1"/>
</dbReference>
<dbReference type="InterPro" id="IPR021109">
    <property type="entry name" value="Peptidase_aspartic_dom_sf"/>
</dbReference>
<protein>
    <recommendedName>
        <fullName evidence="2">Aspartic peptidase DDI1-type domain-containing protein</fullName>
    </recommendedName>
</protein>
<feature type="compositionally biased region" description="Basic and acidic residues" evidence="1">
    <location>
        <begin position="177"/>
        <end position="200"/>
    </location>
</feature>
<dbReference type="SUPFAM" id="SSF50630">
    <property type="entry name" value="Acid proteases"/>
    <property type="match status" value="1"/>
</dbReference>
<evidence type="ECO:0000259" key="2">
    <source>
        <dbReference type="Pfam" id="PF09668"/>
    </source>
</evidence>
<proteinExistence type="predicted"/>
<comment type="caution">
    <text evidence="3">The sequence shown here is derived from an EMBL/GenBank/DDBJ whole genome shotgun (WGS) entry which is preliminary data.</text>
</comment>
<feature type="compositionally biased region" description="Basic and acidic residues" evidence="1">
    <location>
        <begin position="141"/>
        <end position="156"/>
    </location>
</feature>
<feature type="region of interest" description="Disordered" evidence="1">
    <location>
        <begin position="141"/>
        <end position="200"/>
    </location>
</feature>
<dbReference type="OrthoDB" id="1047367at2759"/>
<sequence length="307" mass="33983">MSRSERDTPARLDPKINAMAHRARGVTPRCDEKATHPDVATQMTIAVDTHAATPTRHPAWTHQWPVIPRHRTETGTPGVTVNELWLFATFQKIGSIFYPCSFTVLDASNVDFLFGLDMLRKHQIPISVSGEKRMMALGRRGGEYNDTESKAVRDGSSDDGTFGDSDKAGASVAEVSRQVDKTKDGRPVRRLSIPEDSRPHLKVESDVPHQVLAARQARLQFLSARPRTRMRSTWLSELSEVRETDEASECLPAEPTRRTLQVRSGGGEQLHTSAKRASKGFIGLVVLALSGEKCLNGHLGWSRAMLL</sequence>
<keyword evidence="4" id="KW-1185">Reference proteome</keyword>
<dbReference type="InterPro" id="IPR019103">
    <property type="entry name" value="Peptidase_aspartic_DDI1-type"/>
</dbReference>
<feature type="domain" description="Aspartic peptidase DDI1-type" evidence="2">
    <location>
        <begin position="90"/>
        <end position="126"/>
    </location>
</feature>
<accession>A0A843VGU4</accession>
<gene>
    <name evidence="3" type="ORF">Taro_025535</name>
</gene>